<proteinExistence type="predicted"/>
<dbReference type="RefSeq" id="WP_284302813.1">
    <property type="nucleotide sequence ID" value="NZ_BSUO01000001.1"/>
</dbReference>
<keyword evidence="1" id="KW-0472">Membrane</keyword>
<comment type="caution">
    <text evidence="2">The sequence shown here is derived from an EMBL/GenBank/DDBJ whole genome shotgun (WGS) entry which is preliminary data.</text>
</comment>
<feature type="transmembrane region" description="Helical" evidence="1">
    <location>
        <begin position="32"/>
        <end position="54"/>
    </location>
</feature>
<sequence>MEIAGIAAFLAAGLLVVSLLVKSPEVKRNVRFAAAASLLLGGVWILLVQGPALLGA</sequence>
<evidence type="ECO:0000313" key="2">
    <source>
        <dbReference type="EMBL" id="GMA38772.1"/>
    </source>
</evidence>
<evidence type="ECO:0008006" key="4">
    <source>
        <dbReference type="Google" id="ProtNLM"/>
    </source>
</evidence>
<protein>
    <recommendedName>
        <fullName evidence="4">PEP-CTERM protein-sorting domain-containing protein</fullName>
    </recommendedName>
</protein>
<keyword evidence="3" id="KW-1185">Reference proteome</keyword>
<dbReference type="Proteomes" id="UP001157126">
    <property type="component" value="Unassembled WGS sequence"/>
</dbReference>
<name>A0ABQ6ILG0_9MICO</name>
<gene>
    <name evidence="2" type="ORF">GCM10025883_08170</name>
</gene>
<accession>A0ABQ6ILG0</accession>
<keyword evidence="1" id="KW-1133">Transmembrane helix</keyword>
<organism evidence="2 3">
    <name type="scientific">Mobilicoccus caccae</name>
    <dbReference type="NCBI Taxonomy" id="1859295"/>
    <lineage>
        <taxon>Bacteria</taxon>
        <taxon>Bacillati</taxon>
        <taxon>Actinomycetota</taxon>
        <taxon>Actinomycetes</taxon>
        <taxon>Micrococcales</taxon>
        <taxon>Dermatophilaceae</taxon>
        <taxon>Mobilicoccus</taxon>
    </lineage>
</organism>
<dbReference type="EMBL" id="BSUO01000001">
    <property type="protein sequence ID" value="GMA38772.1"/>
    <property type="molecule type" value="Genomic_DNA"/>
</dbReference>
<reference evidence="3" key="1">
    <citation type="journal article" date="2019" name="Int. J. Syst. Evol. Microbiol.">
        <title>The Global Catalogue of Microorganisms (GCM) 10K type strain sequencing project: providing services to taxonomists for standard genome sequencing and annotation.</title>
        <authorList>
            <consortium name="The Broad Institute Genomics Platform"/>
            <consortium name="The Broad Institute Genome Sequencing Center for Infectious Disease"/>
            <person name="Wu L."/>
            <person name="Ma J."/>
        </authorList>
    </citation>
    <scope>NUCLEOTIDE SEQUENCE [LARGE SCALE GENOMIC DNA]</scope>
    <source>
        <strain evidence="3">NBRC 113072</strain>
    </source>
</reference>
<evidence type="ECO:0000313" key="3">
    <source>
        <dbReference type="Proteomes" id="UP001157126"/>
    </source>
</evidence>
<keyword evidence="1" id="KW-0812">Transmembrane</keyword>
<evidence type="ECO:0000256" key="1">
    <source>
        <dbReference type="SAM" id="Phobius"/>
    </source>
</evidence>